<evidence type="ECO:0000313" key="4">
    <source>
        <dbReference type="Proteomes" id="UP000654370"/>
    </source>
</evidence>
<proteinExistence type="predicted"/>
<keyword evidence="4" id="KW-1185">Reference proteome</keyword>
<dbReference type="EMBL" id="JAEPQZ010000008">
    <property type="protein sequence ID" value="KAG2178273.1"/>
    <property type="molecule type" value="Genomic_DNA"/>
</dbReference>
<dbReference type="OrthoDB" id="10338103at2759"/>
<evidence type="ECO:0000313" key="3">
    <source>
        <dbReference type="EMBL" id="KAG2178273.1"/>
    </source>
</evidence>
<evidence type="ECO:0008006" key="5">
    <source>
        <dbReference type="Google" id="ProtNLM"/>
    </source>
</evidence>
<reference evidence="3" key="1">
    <citation type="submission" date="2020-12" db="EMBL/GenBank/DDBJ databases">
        <title>Metabolic potential, ecology and presence of endohyphal bacteria is reflected in genomic diversity of Mucoromycotina.</title>
        <authorList>
            <person name="Muszewska A."/>
            <person name="Okrasinska A."/>
            <person name="Steczkiewicz K."/>
            <person name="Drgas O."/>
            <person name="Orlowska M."/>
            <person name="Perlinska-Lenart U."/>
            <person name="Aleksandrzak-Piekarczyk T."/>
            <person name="Szatraj K."/>
            <person name="Zielenkiewicz U."/>
            <person name="Pilsyk S."/>
            <person name="Malc E."/>
            <person name="Mieczkowski P."/>
            <person name="Kruszewska J.S."/>
            <person name="Biernat P."/>
            <person name="Pawlowska J."/>
        </authorList>
    </citation>
    <scope>NUCLEOTIDE SEQUENCE</scope>
    <source>
        <strain evidence="3">WA0000067209</strain>
    </source>
</reference>
<evidence type="ECO:0000256" key="1">
    <source>
        <dbReference type="SAM" id="MobiDB-lite"/>
    </source>
</evidence>
<evidence type="ECO:0000256" key="2">
    <source>
        <dbReference type="SAM" id="SignalP"/>
    </source>
</evidence>
<accession>A0A8H7PQY7</accession>
<dbReference type="AlphaFoldDB" id="A0A8H7PQY7"/>
<comment type="caution">
    <text evidence="3">The sequence shown here is derived from an EMBL/GenBank/DDBJ whole genome shotgun (WGS) entry which is preliminary data.</text>
</comment>
<protein>
    <recommendedName>
        <fullName evidence="5">Secreted protein</fullName>
    </recommendedName>
</protein>
<feature type="chain" id="PRO_5034759288" description="Secreted protein" evidence="2">
    <location>
        <begin position="25"/>
        <end position="105"/>
    </location>
</feature>
<feature type="region of interest" description="Disordered" evidence="1">
    <location>
        <begin position="78"/>
        <end position="97"/>
    </location>
</feature>
<feature type="compositionally biased region" description="Acidic residues" evidence="1">
    <location>
        <begin position="88"/>
        <end position="97"/>
    </location>
</feature>
<keyword evidence="2" id="KW-0732">Signal</keyword>
<dbReference type="Proteomes" id="UP000654370">
    <property type="component" value="Unassembled WGS sequence"/>
</dbReference>
<name>A0A8H7PQY7_MORIS</name>
<gene>
    <name evidence="3" type="ORF">INT43_003526</name>
</gene>
<sequence length="105" mass="12113">MQSVQLTRLLLSMLLLLLFKFEEHDKKPIKRRRRENPAPILVVRSLPINIPSSNHAEAFAVLETAPTDTVPWPSWLTEKYDQQTAPSGDDDQNEDEDEIFVLEDL</sequence>
<feature type="signal peptide" evidence="2">
    <location>
        <begin position="1"/>
        <end position="24"/>
    </location>
</feature>
<organism evidence="3 4">
    <name type="scientific">Mortierella isabellina</name>
    <name type="common">Filamentous fungus</name>
    <name type="synonym">Umbelopsis isabellina</name>
    <dbReference type="NCBI Taxonomy" id="91625"/>
    <lineage>
        <taxon>Eukaryota</taxon>
        <taxon>Fungi</taxon>
        <taxon>Fungi incertae sedis</taxon>
        <taxon>Mucoromycota</taxon>
        <taxon>Mucoromycotina</taxon>
        <taxon>Umbelopsidomycetes</taxon>
        <taxon>Umbelopsidales</taxon>
        <taxon>Umbelopsidaceae</taxon>
        <taxon>Umbelopsis</taxon>
    </lineage>
</organism>